<accession>A0ACB8ERL6</accession>
<organism evidence="1 2">
    <name type="scientific">Sphaerodactylus townsendi</name>
    <dbReference type="NCBI Taxonomy" id="933632"/>
    <lineage>
        <taxon>Eukaryota</taxon>
        <taxon>Metazoa</taxon>
        <taxon>Chordata</taxon>
        <taxon>Craniata</taxon>
        <taxon>Vertebrata</taxon>
        <taxon>Euteleostomi</taxon>
        <taxon>Lepidosauria</taxon>
        <taxon>Squamata</taxon>
        <taxon>Bifurcata</taxon>
        <taxon>Gekkota</taxon>
        <taxon>Sphaerodactylidae</taxon>
        <taxon>Sphaerodactylus</taxon>
    </lineage>
</organism>
<reference evidence="1" key="1">
    <citation type="submission" date="2021-08" db="EMBL/GenBank/DDBJ databases">
        <title>The first chromosome-level gecko genome reveals the dynamic sex chromosomes of Neotropical dwarf geckos (Sphaerodactylidae: Sphaerodactylus).</title>
        <authorList>
            <person name="Pinto B.J."/>
            <person name="Keating S.E."/>
            <person name="Gamble T."/>
        </authorList>
    </citation>
    <scope>NUCLEOTIDE SEQUENCE</scope>
    <source>
        <strain evidence="1">TG3544</strain>
    </source>
</reference>
<sequence>MELYAFSKQFSLKLHSSFTTAQFQPTVQYVLLPLYMSSQLRIVSSFTGKPKNKPFHLSSTKEIHSNLLPYFPRPALNRQTSEEGQHLLGKKCACIPFFFSS</sequence>
<gene>
    <name evidence="1" type="ORF">K3G42_023141</name>
</gene>
<proteinExistence type="predicted"/>
<dbReference type="EMBL" id="CM037620">
    <property type="protein sequence ID" value="KAH7995236.1"/>
    <property type="molecule type" value="Genomic_DNA"/>
</dbReference>
<protein>
    <submittedName>
        <fullName evidence="1">Uncharacterized protein</fullName>
    </submittedName>
</protein>
<keyword evidence="2" id="KW-1185">Reference proteome</keyword>
<name>A0ACB8ERL6_9SAUR</name>
<evidence type="ECO:0000313" key="1">
    <source>
        <dbReference type="EMBL" id="KAH7995236.1"/>
    </source>
</evidence>
<dbReference type="Proteomes" id="UP000827872">
    <property type="component" value="Linkage Group LG07"/>
</dbReference>
<evidence type="ECO:0000313" key="2">
    <source>
        <dbReference type="Proteomes" id="UP000827872"/>
    </source>
</evidence>
<comment type="caution">
    <text evidence="1">The sequence shown here is derived from an EMBL/GenBank/DDBJ whole genome shotgun (WGS) entry which is preliminary data.</text>
</comment>